<feature type="non-terminal residue" evidence="1">
    <location>
        <position position="28"/>
    </location>
</feature>
<reference evidence="1" key="1">
    <citation type="journal article" date="2015" name="Nature">
        <title>Complex archaea that bridge the gap between prokaryotes and eukaryotes.</title>
        <authorList>
            <person name="Spang A."/>
            <person name="Saw J.H."/>
            <person name="Jorgensen S.L."/>
            <person name="Zaremba-Niedzwiedzka K."/>
            <person name="Martijn J."/>
            <person name="Lind A.E."/>
            <person name="van Eijk R."/>
            <person name="Schleper C."/>
            <person name="Guy L."/>
            <person name="Ettema T.J."/>
        </authorList>
    </citation>
    <scope>NUCLEOTIDE SEQUENCE</scope>
</reference>
<accession>A0A0F9PAQ4</accession>
<gene>
    <name evidence="1" type="ORF">LCGC14_0849430</name>
</gene>
<proteinExistence type="predicted"/>
<evidence type="ECO:0000313" key="1">
    <source>
        <dbReference type="EMBL" id="KKN28890.1"/>
    </source>
</evidence>
<name>A0A0F9PAQ4_9ZZZZ</name>
<protein>
    <submittedName>
        <fullName evidence="1">Uncharacterized protein</fullName>
    </submittedName>
</protein>
<dbReference type="AlphaFoldDB" id="A0A0F9PAQ4"/>
<sequence>MGSFSNYAEVEILDHVVGKTSFTMPIAY</sequence>
<organism evidence="1">
    <name type="scientific">marine sediment metagenome</name>
    <dbReference type="NCBI Taxonomy" id="412755"/>
    <lineage>
        <taxon>unclassified sequences</taxon>
        <taxon>metagenomes</taxon>
        <taxon>ecological metagenomes</taxon>
    </lineage>
</organism>
<comment type="caution">
    <text evidence="1">The sequence shown here is derived from an EMBL/GenBank/DDBJ whole genome shotgun (WGS) entry which is preliminary data.</text>
</comment>
<dbReference type="EMBL" id="LAZR01002526">
    <property type="protein sequence ID" value="KKN28890.1"/>
    <property type="molecule type" value="Genomic_DNA"/>
</dbReference>